<reference evidence="3" key="1">
    <citation type="submission" date="2011-04" db="EMBL/GenBank/DDBJ databases">
        <title>Evolution of plant cell wall degrading machinery underlies the functional diversity of forest fungi.</title>
        <authorList>
            <consortium name="US DOE Joint Genome Institute (JGI-PGF)"/>
            <person name="Eastwood D.C."/>
            <person name="Floudas D."/>
            <person name="Binder M."/>
            <person name="Majcherczyk A."/>
            <person name="Schneider P."/>
            <person name="Aerts A."/>
            <person name="Asiegbu F.O."/>
            <person name="Baker S.E."/>
            <person name="Barry K."/>
            <person name="Bendiksby M."/>
            <person name="Blumentritt M."/>
            <person name="Coutinho P.M."/>
            <person name="Cullen D."/>
            <person name="Cullen D."/>
            <person name="Gathman A."/>
            <person name="Goodell B."/>
            <person name="Henrissat B."/>
            <person name="Ihrmark K."/>
            <person name="Kauserud H."/>
            <person name="Kohler A."/>
            <person name="LaButti K."/>
            <person name="Lapidus A."/>
            <person name="Lavin J.L."/>
            <person name="Lee Y.-H."/>
            <person name="Lindquist E."/>
            <person name="Lilly W."/>
            <person name="Lucas S."/>
            <person name="Morin E."/>
            <person name="Murat C."/>
            <person name="Oguiza J.A."/>
            <person name="Park J."/>
            <person name="Pisabarro A.G."/>
            <person name="Riley R."/>
            <person name="Rosling A."/>
            <person name="Salamov A."/>
            <person name="Schmidt O."/>
            <person name="Schmutz J."/>
            <person name="Skrede I."/>
            <person name="Stenlid J."/>
            <person name="Wiebenga A."/>
            <person name="Xie X."/>
            <person name="Kues U."/>
            <person name="Hibbett D.S."/>
            <person name="Hoffmeister D."/>
            <person name="Hogberg N."/>
            <person name="Martin F."/>
            <person name="Grigoriev I.V."/>
            <person name="Watkinson S.C."/>
        </authorList>
    </citation>
    <scope>NUCLEOTIDE SEQUENCE</scope>
    <source>
        <strain evidence="3">S7.9</strain>
    </source>
</reference>
<dbReference type="PANTHER" id="PTHR40465">
    <property type="entry name" value="CHROMOSOME 1, WHOLE GENOME SHOTGUN SEQUENCE"/>
    <property type="match status" value="1"/>
</dbReference>
<feature type="transmembrane region" description="Helical" evidence="1">
    <location>
        <begin position="53"/>
        <end position="74"/>
    </location>
</feature>
<keyword evidence="1" id="KW-0472">Membrane</keyword>
<sequence>MYAAQVGLMFANYRITQLIALGYTFSFGLFGILIVQTFIYYTRFTNDPRWLKCLVWLIFLMECLGSAFTLYAFWLGASVHCLSCAIDGGYYIKPDCEMVLFSVWYLVSLFVLTGLISSSVHAFYCWRIWVIGRSLIVPIVVMLLSITQSFVAIYGAFRGLMGGTPSNNIDYIWLAGSCLCDLLITIQTTRLLLLQKSGSGISKTKSILVKLVKLTIETGMVTVAATLLELLFAVVLYRWTHIAHLIVFFSLSKLYANCMLANLNSRLLMAKDSEQDHVSSIHFDGHTRRTATLVLT</sequence>
<dbReference type="Pfam" id="PF20152">
    <property type="entry name" value="DUF6534"/>
    <property type="match status" value="1"/>
</dbReference>
<feature type="domain" description="DUF6534" evidence="2">
    <location>
        <begin position="177"/>
        <end position="266"/>
    </location>
</feature>
<dbReference type="RefSeq" id="XP_007316650.1">
    <property type="nucleotide sequence ID" value="XM_007316588.1"/>
</dbReference>
<evidence type="ECO:0000259" key="2">
    <source>
        <dbReference type="Pfam" id="PF20152"/>
    </source>
</evidence>
<dbReference type="EMBL" id="GL945432">
    <property type="protein sequence ID" value="EGO26477.1"/>
    <property type="molecule type" value="Genomic_DNA"/>
</dbReference>
<dbReference type="Proteomes" id="UP000008064">
    <property type="component" value="Unassembled WGS sequence"/>
</dbReference>
<proteinExistence type="predicted"/>
<feature type="transmembrane region" description="Helical" evidence="1">
    <location>
        <begin position="20"/>
        <end position="41"/>
    </location>
</feature>
<dbReference type="InterPro" id="IPR045339">
    <property type="entry name" value="DUF6534"/>
</dbReference>
<dbReference type="GeneID" id="18818589"/>
<organism>
    <name type="scientific">Serpula lacrymans var. lacrymans (strain S7.9)</name>
    <name type="common">Dry rot fungus</name>
    <dbReference type="NCBI Taxonomy" id="578457"/>
    <lineage>
        <taxon>Eukaryota</taxon>
        <taxon>Fungi</taxon>
        <taxon>Dikarya</taxon>
        <taxon>Basidiomycota</taxon>
        <taxon>Agaricomycotina</taxon>
        <taxon>Agaricomycetes</taxon>
        <taxon>Agaricomycetidae</taxon>
        <taxon>Boletales</taxon>
        <taxon>Coniophorineae</taxon>
        <taxon>Serpulaceae</taxon>
        <taxon>Serpula</taxon>
    </lineage>
</organism>
<dbReference type="PANTHER" id="PTHR40465:SF1">
    <property type="entry name" value="DUF6534 DOMAIN-CONTAINING PROTEIN"/>
    <property type="match status" value="1"/>
</dbReference>
<evidence type="ECO:0000256" key="1">
    <source>
        <dbReference type="SAM" id="Phobius"/>
    </source>
</evidence>
<accession>F8NSM2</accession>
<feature type="transmembrane region" description="Helical" evidence="1">
    <location>
        <begin position="135"/>
        <end position="157"/>
    </location>
</feature>
<gene>
    <name evidence="3" type="ORF">SERLADRAFT_463586</name>
</gene>
<evidence type="ECO:0000313" key="3">
    <source>
        <dbReference type="EMBL" id="EGO26477.1"/>
    </source>
</evidence>
<feature type="transmembrane region" description="Helical" evidence="1">
    <location>
        <begin position="172"/>
        <end position="193"/>
    </location>
</feature>
<keyword evidence="1" id="KW-0812">Transmembrane</keyword>
<keyword evidence="1" id="KW-1133">Transmembrane helix</keyword>
<feature type="transmembrane region" description="Helical" evidence="1">
    <location>
        <begin position="242"/>
        <end position="263"/>
    </location>
</feature>
<feature type="transmembrane region" description="Helical" evidence="1">
    <location>
        <begin position="103"/>
        <end position="123"/>
    </location>
</feature>
<dbReference type="AlphaFoldDB" id="F8NSM2"/>
<name>F8NSM2_SERL9</name>
<dbReference type="OrthoDB" id="2681808at2759"/>
<feature type="transmembrane region" description="Helical" evidence="1">
    <location>
        <begin position="214"/>
        <end position="236"/>
    </location>
</feature>
<protein>
    <recommendedName>
        <fullName evidence="2">DUF6534 domain-containing protein</fullName>
    </recommendedName>
</protein>
<dbReference type="HOGENOM" id="CLU_046025_2_1_1"/>
<dbReference type="KEGG" id="sla:SERLADRAFT_463586"/>